<evidence type="ECO:0000313" key="4">
    <source>
        <dbReference type="Proteomes" id="UP000024635"/>
    </source>
</evidence>
<organism evidence="3 4">
    <name type="scientific">Ancylostoma ceylanicum</name>
    <dbReference type="NCBI Taxonomy" id="53326"/>
    <lineage>
        <taxon>Eukaryota</taxon>
        <taxon>Metazoa</taxon>
        <taxon>Ecdysozoa</taxon>
        <taxon>Nematoda</taxon>
        <taxon>Chromadorea</taxon>
        <taxon>Rhabditida</taxon>
        <taxon>Rhabditina</taxon>
        <taxon>Rhabditomorpha</taxon>
        <taxon>Strongyloidea</taxon>
        <taxon>Ancylostomatidae</taxon>
        <taxon>Ancylostomatinae</taxon>
        <taxon>Ancylostoma</taxon>
    </lineage>
</organism>
<dbReference type="OrthoDB" id="5850456at2759"/>
<keyword evidence="2" id="KW-1133">Transmembrane helix</keyword>
<reference evidence="4" key="1">
    <citation type="journal article" date="2015" name="Nat. Genet.">
        <title>The genome and transcriptome of the zoonotic hookworm Ancylostoma ceylanicum identify infection-specific gene families.</title>
        <authorList>
            <person name="Schwarz E.M."/>
            <person name="Hu Y."/>
            <person name="Antoshechkin I."/>
            <person name="Miller M.M."/>
            <person name="Sternberg P.W."/>
            <person name="Aroian R.V."/>
        </authorList>
    </citation>
    <scope>NUCLEOTIDE SEQUENCE</scope>
    <source>
        <strain evidence="4">HY135</strain>
    </source>
</reference>
<evidence type="ECO:0000256" key="2">
    <source>
        <dbReference type="SAM" id="Phobius"/>
    </source>
</evidence>
<dbReference type="EMBL" id="JARK01000919">
    <property type="protein sequence ID" value="EYC34871.1"/>
    <property type="molecule type" value="Genomic_DNA"/>
</dbReference>
<proteinExistence type="predicted"/>
<name>A0A016W5J3_9BILA</name>
<keyword evidence="4" id="KW-1185">Reference proteome</keyword>
<accession>A0A016W5J3</accession>
<sequence length="144" mass="16090">MDFTEQPEMDVALIVVIAICILLLPTIFFVICRLHLRMKKKAHKKASRVSVVSIAPLSRSKKSSITLPPIRHVPPQHRSSNELSMVEVPDPDSAGLSVGPNTRRVSACYLTELKLMDLGPLPRDQAALEEEREREKEKRASLAV</sequence>
<evidence type="ECO:0000256" key="1">
    <source>
        <dbReference type="SAM" id="MobiDB-lite"/>
    </source>
</evidence>
<keyword evidence="2" id="KW-0812">Transmembrane</keyword>
<gene>
    <name evidence="3" type="primary">Acey_s1320.g3823</name>
    <name evidence="3" type="ORF">Y032_1320g3823</name>
</gene>
<dbReference type="AlphaFoldDB" id="A0A016W5J3"/>
<feature type="region of interest" description="Disordered" evidence="1">
    <location>
        <begin position="124"/>
        <end position="144"/>
    </location>
</feature>
<comment type="caution">
    <text evidence="3">The sequence shown here is derived from an EMBL/GenBank/DDBJ whole genome shotgun (WGS) entry which is preliminary data.</text>
</comment>
<feature type="compositionally biased region" description="Basic and acidic residues" evidence="1">
    <location>
        <begin position="129"/>
        <end position="144"/>
    </location>
</feature>
<dbReference type="Proteomes" id="UP000024635">
    <property type="component" value="Unassembled WGS sequence"/>
</dbReference>
<protein>
    <submittedName>
        <fullName evidence="3">Uncharacterized protein</fullName>
    </submittedName>
</protein>
<keyword evidence="2" id="KW-0472">Membrane</keyword>
<evidence type="ECO:0000313" key="3">
    <source>
        <dbReference type="EMBL" id="EYC34871.1"/>
    </source>
</evidence>
<feature type="transmembrane region" description="Helical" evidence="2">
    <location>
        <begin position="12"/>
        <end position="36"/>
    </location>
</feature>